<proteinExistence type="predicted"/>
<evidence type="ECO:0000313" key="2">
    <source>
        <dbReference type="Proteomes" id="UP000092634"/>
    </source>
</evidence>
<comment type="caution">
    <text evidence="1">The sequence shown here is derived from an EMBL/GenBank/DDBJ whole genome shotgun (WGS) entry which is preliminary data.</text>
</comment>
<evidence type="ECO:0000313" key="1">
    <source>
        <dbReference type="EMBL" id="OFJ48770.1"/>
    </source>
</evidence>
<dbReference type="AlphaFoldDB" id="A0A1E8PSC3"/>
<protein>
    <recommendedName>
        <fullName evidence="3">PIN domain-containing protein</fullName>
    </recommendedName>
</protein>
<gene>
    <name evidence="1" type="ORF">BA896_007440</name>
</gene>
<accession>A0A1E8PSC3</accession>
<dbReference type="EMBL" id="MAQB02000001">
    <property type="protein sequence ID" value="OFJ48770.1"/>
    <property type="molecule type" value="Genomic_DNA"/>
</dbReference>
<sequence>MSVDPSNFHLHNVTDTCSVWNILSSQTLYTKAQAAGCSFCITGFVKYELLDKPRKKTHDADKELKGRLRQAHTEGKFAVCACTIDDLQAISSLQLQRSLGKGELSSIAIAKRINLGFLSDDIKALKLSKTEKIIATQDVPHLLSWLMFSKGLTGDEANQVISEHVSLNRSLKQQLQEAKDHSLRCLLNAPP</sequence>
<reference evidence="1 2" key="1">
    <citation type="submission" date="2016-10" db="EMBL/GenBank/DDBJ databases">
        <title>Updated version of Genome Assembly of Janthinobacterium lividum ERGS5:01.</title>
        <authorList>
            <person name="Kumar R."/>
            <person name="Acharya V."/>
            <person name="Singh D."/>
        </authorList>
    </citation>
    <scope>NUCLEOTIDE SEQUENCE [LARGE SCALE GENOMIC DNA]</scope>
    <source>
        <strain evidence="1 2">ERGS5:01</strain>
    </source>
</reference>
<organism evidence="1 2">
    <name type="scientific">Janthinobacterium lividum</name>
    <dbReference type="NCBI Taxonomy" id="29581"/>
    <lineage>
        <taxon>Bacteria</taxon>
        <taxon>Pseudomonadati</taxon>
        <taxon>Pseudomonadota</taxon>
        <taxon>Betaproteobacteria</taxon>
        <taxon>Burkholderiales</taxon>
        <taxon>Oxalobacteraceae</taxon>
        <taxon>Janthinobacterium</taxon>
    </lineage>
</organism>
<dbReference type="Proteomes" id="UP000092634">
    <property type="component" value="Unassembled WGS sequence"/>
</dbReference>
<name>A0A1E8PSC3_9BURK</name>
<evidence type="ECO:0008006" key="3">
    <source>
        <dbReference type="Google" id="ProtNLM"/>
    </source>
</evidence>